<evidence type="ECO:0000313" key="5">
    <source>
        <dbReference type="EMBL" id="ELA41283.1"/>
    </source>
</evidence>
<evidence type="ECO:0000259" key="4">
    <source>
        <dbReference type="SMART" id="SM00316"/>
    </source>
</evidence>
<dbReference type="InterPro" id="IPR026699">
    <property type="entry name" value="Exosome_RNA_bind1/RRP40/RRP4"/>
</dbReference>
<dbReference type="Proteomes" id="UP000011082">
    <property type="component" value="Unassembled WGS sequence"/>
</dbReference>
<keyword evidence="3" id="KW-0694">RNA-binding</keyword>
<dbReference type="AlphaFoldDB" id="L2GK75"/>
<dbReference type="GO" id="GO:0003723">
    <property type="term" value="F:RNA binding"/>
    <property type="evidence" value="ECO:0007669"/>
    <property type="project" value="UniProtKB-KW"/>
</dbReference>
<dbReference type="PANTHER" id="PTHR21321:SF1">
    <property type="entry name" value="EXOSOME COMPLEX COMPONENT RRP40"/>
    <property type="match status" value="1"/>
</dbReference>
<dbReference type="SUPFAM" id="SSF50249">
    <property type="entry name" value="Nucleic acid-binding proteins"/>
    <property type="match status" value="1"/>
</dbReference>
<dbReference type="GO" id="GO:0000176">
    <property type="term" value="C:nuclear exosome (RNase complex)"/>
    <property type="evidence" value="ECO:0007669"/>
    <property type="project" value="TreeGrafter"/>
</dbReference>
<dbReference type="HOGENOM" id="CLU_069847_2_0_1"/>
<dbReference type="GeneID" id="19882366"/>
<evidence type="ECO:0000256" key="2">
    <source>
        <dbReference type="ARBA" id="ARBA00022835"/>
    </source>
</evidence>
<dbReference type="GO" id="GO:0034475">
    <property type="term" value="P:U4 snRNA 3'-end processing"/>
    <property type="evidence" value="ECO:0007669"/>
    <property type="project" value="TreeGrafter"/>
</dbReference>
<dbReference type="GO" id="GO:0000467">
    <property type="term" value="P:exonucleolytic trimming to generate mature 3'-end of 5.8S rRNA from tricistronic rRNA transcript (SSU-rRNA, 5.8S rRNA, LSU-rRNA)"/>
    <property type="evidence" value="ECO:0007669"/>
    <property type="project" value="TreeGrafter"/>
</dbReference>
<organism evidence="5 6">
    <name type="scientific">Vittaforma corneae (strain ATCC 50505)</name>
    <name type="common">Microsporidian parasite</name>
    <name type="synonym">Nosema corneum</name>
    <dbReference type="NCBI Taxonomy" id="993615"/>
    <lineage>
        <taxon>Eukaryota</taxon>
        <taxon>Fungi</taxon>
        <taxon>Fungi incertae sedis</taxon>
        <taxon>Microsporidia</taxon>
        <taxon>Nosematidae</taxon>
        <taxon>Vittaforma</taxon>
    </lineage>
</organism>
<dbReference type="Pfam" id="PF21262">
    <property type="entry name" value="RRP40_S1"/>
    <property type="match status" value="1"/>
</dbReference>
<dbReference type="InterPro" id="IPR003029">
    <property type="entry name" value="S1_domain"/>
</dbReference>
<dbReference type="RefSeq" id="XP_007605101.1">
    <property type="nucleotide sequence ID" value="XM_007605039.1"/>
</dbReference>
<dbReference type="PANTHER" id="PTHR21321">
    <property type="entry name" value="PNAS-3 RELATED"/>
    <property type="match status" value="1"/>
</dbReference>
<dbReference type="STRING" id="993615.L2GK75"/>
<name>L2GK75_VITCO</name>
<dbReference type="OrthoDB" id="340500at2759"/>
<reference evidence="6" key="1">
    <citation type="submission" date="2011-05" db="EMBL/GenBank/DDBJ databases">
        <title>The genome sequence of Vittaforma corneae strain ATCC 50505.</title>
        <authorList>
            <consortium name="The Broad Institute Genome Sequencing Platform"/>
            <person name="Cuomo C."/>
            <person name="Didier E."/>
            <person name="Bowers L."/>
            <person name="Young S.K."/>
            <person name="Zeng Q."/>
            <person name="Gargeya S."/>
            <person name="Fitzgerald M."/>
            <person name="Haas B."/>
            <person name="Abouelleil A."/>
            <person name="Alvarado L."/>
            <person name="Arachchi H.M."/>
            <person name="Berlin A."/>
            <person name="Chapman S.B."/>
            <person name="Gearin G."/>
            <person name="Goldberg J."/>
            <person name="Griggs A."/>
            <person name="Gujja S."/>
            <person name="Hansen M."/>
            <person name="Heiman D."/>
            <person name="Howarth C."/>
            <person name="Larimer J."/>
            <person name="Lui A."/>
            <person name="MacDonald P.J.P."/>
            <person name="McCowen C."/>
            <person name="Montmayeur A."/>
            <person name="Murphy C."/>
            <person name="Neiman D."/>
            <person name="Pearson M."/>
            <person name="Priest M."/>
            <person name="Roberts A."/>
            <person name="Saif S."/>
            <person name="Shea T."/>
            <person name="Sisk P."/>
            <person name="Stolte C."/>
            <person name="Sykes S."/>
            <person name="Wortman J."/>
            <person name="Nusbaum C."/>
            <person name="Birren B."/>
        </authorList>
    </citation>
    <scope>NUCLEOTIDE SEQUENCE [LARGE SCALE GENOMIC DNA]</scope>
    <source>
        <strain evidence="6">ATCC 50505</strain>
    </source>
</reference>
<proteinExistence type="predicted"/>
<evidence type="ECO:0000256" key="1">
    <source>
        <dbReference type="ARBA" id="ARBA00004123"/>
    </source>
</evidence>
<dbReference type="OMA" id="RYGTENE"/>
<dbReference type="InterPro" id="IPR036612">
    <property type="entry name" value="KH_dom_type_1_sf"/>
</dbReference>
<sequence length="194" mass="22132">MKIERIRHVFPGDHIPEKGFKCYGIVEGRAVIIGTLCKVEDLYFIMAKTKIYVPKQYDVVIGRVVYASQDYYKVDLGSCTGILPALSFANATKRNRPELEKENTVLCQVERVSDGDALLSCKKEGLGAIDECFPIESWKIRLLYFNNVLQKLSKNRSFRIALAINGFVWIDADAETKREVLREIERYGTENENA</sequence>
<dbReference type="GO" id="GO:0000177">
    <property type="term" value="C:cytoplasmic exosome (RNase complex)"/>
    <property type="evidence" value="ECO:0007669"/>
    <property type="project" value="TreeGrafter"/>
</dbReference>
<keyword evidence="6" id="KW-1185">Reference proteome</keyword>
<dbReference type="Gene3D" id="2.40.50.140">
    <property type="entry name" value="Nucleic acid-binding proteins"/>
    <property type="match status" value="1"/>
</dbReference>
<dbReference type="Pfam" id="PF15985">
    <property type="entry name" value="KH_6"/>
    <property type="match status" value="1"/>
</dbReference>
<dbReference type="InParanoid" id="L2GK75"/>
<protein>
    <recommendedName>
        <fullName evidence="4">S1 motif domain-containing protein</fullName>
    </recommendedName>
</protein>
<comment type="subcellular location">
    <subcellularLocation>
        <location evidence="1">Nucleus</location>
    </subcellularLocation>
</comment>
<evidence type="ECO:0000313" key="6">
    <source>
        <dbReference type="Proteomes" id="UP000011082"/>
    </source>
</evidence>
<evidence type="ECO:0000256" key="3">
    <source>
        <dbReference type="ARBA" id="ARBA00022884"/>
    </source>
</evidence>
<dbReference type="InterPro" id="IPR004088">
    <property type="entry name" value="KH_dom_type_1"/>
</dbReference>
<dbReference type="GO" id="GO:0071038">
    <property type="term" value="P:TRAMP-dependent tRNA surveillance pathway"/>
    <property type="evidence" value="ECO:0007669"/>
    <property type="project" value="TreeGrafter"/>
</dbReference>
<dbReference type="InterPro" id="IPR012340">
    <property type="entry name" value="NA-bd_OB-fold"/>
</dbReference>
<feature type="domain" description="S1 motif" evidence="4">
    <location>
        <begin position="55"/>
        <end position="122"/>
    </location>
</feature>
<accession>L2GK75</accession>
<dbReference type="SMART" id="SM00316">
    <property type="entry name" value="S1"/>
    <property type="match status" value="1"/>
</dbReference>
<dbReference type="EMBL" id="JH370146">
    <property type="protein sequence ID" value="ELA41283.1"/>
    <property type="molecule type" value="Genomic_DNA"/>
</dbReference>
<dbReference type="GO" id="GO:0071051">
    <property type="term" value="P:poly(A)-dependent snoRNA 3'-end processing"/>
    <property type="evidence" value="ECO:0007669"/>
    <property type="project" value="TreeGrafter"/>
</dbReference>
<dbReference type="SUPFAM" id="SSF54791">
    <property type="entry name" value="Eukaryotic type KH-domain (KH-domain type I)"/>
    <property type="match status" value="1"/>
</dbReference>
<dbReference type="GO" id="GO:0071035">
    <property type="term" value="P:nuclear polyadenylation-dependent rRNA catabolic process"/>
    <property type="evidence" value="ECO:0007669"/>
    <property type="project" value="TreeGrafter"/>
</dbReference>
<dbReference type="FunCoup" id="L2GK75">
    <property type="interactions" value="137"/>
</dbReference>
<dbReference type="GO" id="GO:0071034">
    <property type="term" value="P:CUT catabolic process"/>
    <property type="evidence" value="ECO:0007669"/>
    <property type="project" value="TreeGrafter"/>
</dbReference>
<gene>
    <name evidence="5" type="ORF">VICG_01656</name>
</gene>
<keyword evidence="2" id="KW-0271">Exosome</keyword>
<dbReference type="VEuPathDB" id="MicrosporidiaDB:VICG_01656"/>